<name>A0A919EC06_9ACTN</name>
<feature type="transmembrane region" description="Helical" evidence="2">
    <location>
        <begin position="206"/>
        <end position="231"/>
    </location>
</feature>
<keyword evidence="4" id="KW-1185">Reference proteome</keyword>
<organism evidence="3 4">
    <name type="scientific">Streptomyces mashuensis</name>
    <dbReference type="NCBI Taxonomy" id="33904"/>
    <lineage>
        <taxon>Bacteria</taxon>
        <taxon>Bacillati</taxon>
        <taxon>Actinomycetota</taxon>
        <taxon>Actinomycetes</taxon>
        <taxon>Kitasatosporales</taxon>
        <taxon>Streptomycetaceae</taxon>
        <taxon>Streptomyces</taxon>
    </lineage>
</organism>
<comment type="caution">
    <text evidence="3">The sequence shown here is derived from an EMBL/GenBank/DDBJ whole genome shotgun (WGS) entry which is preliminary data.</text>
</comment>
<feature type="transmembrane region" description="Helical" evidence="2">
    <location>
        <begin position="268"/>
        <end position="293"/>
    </location>
</feature>
<evidence type="ECO:0000256" key="2">
    <source>
        <dbReference type="SAM" id="Phobius"/>
    </source>
</evidence>
<accession>A0A919EC06</accession>
<protein>
    <submittedName>
        <fullName evidence="3">Uncharacterized protein</fullName>
    </submittedName>
</protein>
<reference evidence="3" key="2">
    <citation type="submission" date="2020-09" db="EMBL/GenBank/DDBJ databases">
        <authorList>
            <person name="Sun Q."/>
            <person name="Ohkuma M."/>
        </authorList>
    </citation>
    <scope>NUCLEOTIDE SEQUENCE</scope>
    <source>
        <strain evidence="3">JCM 4059</strain>
    </source>
</reference>
<keyword evidence="2" id="KW-0472">Membrane</keyword>
<keyword evidence="2" id="KW-1133">Transmembrane helix</keyword>
<sequence length="329" mass="35430">MERDGREGRDGPAADGARPDRPEASTTVEAQALLPMIWADPQHMPEQLAFFAVRRFGPRAAAAVARRKQREPSADDGALVRATVTHGTRLTIVDGAALGGPFVVLMPVSFVAALLSQAQMVLEVAALAGRDPCDEARVADLLVLQNVHPSPEAAARALTHVERHPHGGHGKVPRRTRWSLLVRMAAILGLVGGGERQSRAQQVLSWTWIGALFLVGMVLPLIWVPALAAIYRKNTLRLAAKAVAYYTPGRAGDLVRHRHRPVHLPTTAGLATVLRLVVLMLTPFLATVAVVWADVRLAGGFWGTCLLVLVAVSLLVAGAWSARRRSRRG</sequence>
<feature type="transmembrane region" description="Helical" evidence="2">
    <location>
        <begin position="299"/>
        <end position="320"/>
    </location>
</feature>
<gene>
    <name evidence="3" type="ORF">GCM10010218_17760</name>
</gene>
<dbReference type="AlphaFoldDB" id="A0A919EC06"/>
<feature type="region of interest" description="Disordered" evidence="1">
    <location>
        <begin position="1"/>
        <end position="25"/>
    </location>
</feature>
<keyword evidence="2" id="KW-0812">Transmembrane</keyword>
<dbReference type="Proteomes" id="UP000638313">
    <property type="component" value="Unassembled WGS sequence"/>
</dbReference>
<evidence type="ECO:0000313" key="3">
    <source>
        <dbReference type="EMBL" id="GHF36669.1"/>
    </source>
</evidence>
<evidence type="ECO:0000256" key="1">
    <source>
        <dbReference type="SAM" id="MobiDB-lite"/>
    </source>
</evidence>
<proteinExistence type="predicted"/>
<dbReference type="RefSeq" id="WP_190128862.1">
    <property type="nucleotide sequence ID" value="NZ_BNBD01000002.1"/>
</dbReference>
<reference evidence="3" key="1">
    <citation type="journal article" date="2014" name="Int. J. Syst. Evol. Microbiol.">
        <title>Complete genome sequence of Corynebacterium casei LMG S-19264T (=DSM 44701T), isolated from a smear-ripened cheese.</title>
        <authorList>
            <consortium name="US DOE Joint Genome Institute (JGI-PGF)"/>
            <person name="Walter F."/>
            <person name="Albersmeier A."/>
            <person name="Kalinowski J."/>
            <person name="Ruckert C."/>
        </authorList>
    </citation>
    <scope>NUCLEOTIDE SEQUENCE</scope>
    <source>
        <strain evidence="3">JCM 4059</strain>
    </source>
</reference>
<feature type="compositionally biased region" description="Basic and acidic residues" evidence="1">
    <location>
        <begin position="1"/>
        <end position="23"/>
    </location>
</feature>
<evidence type="ECO:0000313" key="4">
    <source>
        <dbReference type="Proteomes" id="UP000638313"/>
    </source>
</evidence>
<dbReference type="EMBL" id="BNBD01000002">
    <property type="protein sequence ID" value="GHF36669.1"/>
    <property type="molecule type" value="Genomic_DNA"/>
</dbReference>